<name>A0A9D4PUW6_RHISA</name>
<dbReference type="InterPro" id="IPR049012">
    <property type="entry name" value="Mutator_transp_dom"/>
</dbReference>
<feature type="domain" description="Mutator-like transposase" evidence="1">
    <location>
        <begin position="2"/>
        <end position="163"/>
    </location>
</feature>
<evidence type="ECO:0000313" key="2">
    <source>
        <dbReference type="EMBL" id="KAH7956051.1"/>
    </source>
</evidence>
<accession>A0A9D4PUW6</accession>
<dbReference type="EMBL" id="JABSTV010001250">
    <property type="protein sequence ID" value="KAH7956051.1"/>
    <property type="molecule type" value="Genomic_DNA"/>
</dbReference>
<dbReference type="Proteomes" id="UP000821837">
    <property type="component" value="Unassembled WGS sequence"/>
</dbReference>
<keyword evidence="3" id="KW-1185">Reference proteome</keyword>
<dbReference type="AlphaFoldDB" id="A0A9D4PUW6"/>
<dbReference type="Pfam" id="PF20700">
    <property type="entry name" value="Mutator"/>
    <property type="match status" value="1"/>
</dbReference>
<proteinExistence type="predicted"/>
<sequence length="164" mass="18153">MSVMQIPAMSKGSLLRREESIGKLYKAALLKEMTEAGEEQKRLAEAAGDFCEDGSTPWTTVVVDGGWSHGSHIHGYSANAGLAVIVGKRTQKLLYLGVSNKLCSTCEYYSKKSQTKEHTCYRNWDQSSGAMEADILAEGFQRSTEMHGVQYRTFICDGDSSVYY</sequence>
<reference evidence="2" key="1">
    <citation type="journal article" date="2020" name="Cell">
        <title>Large-Scale Comparative Analyses of Tick Genomes Elucidate Their Genetic Diversity and Vector Capacities.</title>
        <authorList>
            <consortium name="Tick Genome and Microbiome Consortium (TIGMIC)"/>
            <person name="Jia N."/>
            <person name="Wang J."/>
            <person name="Shi W."/>
            <person name="Du L."/>
            <person name="Sun Y."/>
            <person name="Zhan W."/>
            <person name="Jiang J.F."/>
            <person name="Wang Q."/>
            <person name="Zhang B."/>
            <person name="Ji P."/>
            <person name="Bell-Sakyi L."/>
            <person name="Cui X.M."/>
            <person name="Yuan T.T."/>
            <person name="Jiang B.G."/>
            <person name="Yang W.F."/>
            <person name="Lam T.T."/>
            <person name="Chang Q.C."/>
            <person name="Ding S.J."/>
            <person name="Wang X.J."/>
            <person name="Zhu J.G."/>
            <person name="Ruan X.D."/>
            <person name="Zhao L."/>
            <person name="Wei J.T."/>
            <person name="Ye R.Z."/>
            <person name="Que T.C."/>
            <person name="Du C.H."/>
            <person name="Zhou Y.H."/>
            <person name="Cheng J.X."/>
            <person name="Dai P.F."/>
            <person name="Guo W.B."/>
            <person name="Han X.H."/>
            <person name="Huang E.J."/>
            <person name="Li L.F."/>
            <person name="Wei W."/>
            <person name="Gao Y.C."/>
            <person name="Liu J.Z."/>
            <person name="Shao H.Z."/>
            <person name="Wang X."/>
            <person name="Wang C.C."/>
            <person name="Yang T.C."/>
            <person name="Huo Q.B."/>
            <person name="Li W."/>
            <person name="Chen H.Y."/>
            <person name="Chen S.E."/>
            <person name="Zhou L.G."/>
            <person name="Ni X.B."/>
            <person name="Tian J.H."/>
            <person name="Sheng Y."/>
            <person name="Liu T."/>
            <person name="Pan Y.S."/>
            <person name="Xia L.Y."/>
            <person name="Li J."/>
            <person name="Zhao F."/>
            <person name="Cao W.C."/>
        </authorList>
    </citation>
    <scope>NUCLEOTIDE SEQUENCE</scope>
    <source>
        <strain evidence="2">Rsan-2018</strain>
    </source>
</reference>
<reference evidence="2" key="2">
    <citation type="submission" date="2021-09" db="EMBL/GenBank/DDBJ databases">
        <authorList>
            <person name="Jia N."/>
            <person name="Wang J."/>
            <person name="Shi W."/>
            <person name="Du L."/>
            <person name="Sun Y."/>
            <person name="Zhan W."/>
            <person name="Jiang J."/>
            <person name="Wang Q."/>
            <person name="Zhang B."/>
            <person name="Ji P."/>
            <person name="Sakyi L.B."/>
            <person name="Cui X."/>
            <person name="Yuan T."/>
            <person name="Jiang B."/>
            <person name="Yang W."/>
            <person name="Lam T.T.-Y."/>
            <person name="Chang Q."/>
            <person name="Ding S."/>
            <person name="Wang X."/>
            <person name="Zhu J."/>
            <person name="Ruan X."/>
            <person name="Zhao L."/>
            <person name="Wei J."/>
            <person name="Que T."/>
            <person name="Du C."/>
            <person name="Cheng J."/>
            <person name="Dai P."/>
            <person name="Han X."/>
            <person name="Huang E."/>
            <person name="Gao Y."/>
            <person name="Liu J."/>
            <person name="Shao H."/>
            <person name="Ye R."/>
            <person name="Li L."/>
            <person name="Wei W."/>
            <person name="Wang X."/>
            <person name="Wang C."/>
            <person name="Huo Q."/>
            <person name="Li W."/>
            <person name="Guo W."/>
            <person name="Chen H."/>
            <person name="Chen S."/>
            <person name="Zhou L."/>
            <person name="Zhou L."/>
            <person name="Ni X."/>
            <person name="Tian J."/>
            <person name="Zhou Y."/>
            <person name="Sheng Y."/>
            <person name="Liu T."/>
            <person name="Pan Y."/>
            <person name="Xia L."/>
            <person name="Li J."/>
            <person name="Zhao F."/>
            <person name="Cao W."/>
        </authorList>
    </citation>
    <scope>NUCLEOTIDE SEQUENCE</scope>
    <source>
        <strain evidence="2">Rsan-2018</strain>
        <tissue evidence="2">Larvae</tissue>
    </source>
</reference>
<dbReference type="VEuPathDB" id="VectorBase:RSAN_042710"/>
<gene>
    <name evidence="2" type="ORF">HPB52_005787</name>
</gene>
<comment type="caution">
    <text evidence="2">The sequence shown here is derived from an EMBL/GenBank/DDBJ whole genome shotgun (WGS) entry which is preliminary data.</text>
</comment>
<evidence type="ECO:0000259" key="1">
    <source>
        <dbReference type="Pfam" id="PF20700"/>
    </source>
</evidence>
<evidence type="ECO:0000313" key="3">
    <source>
        <dbReference type="Proteomes" id="UP000821837"/>
    </source>
</evidence>
<organism evidence="2 3">
    <name type="scientific">Rhipicephalus sanguineus</name>
    <name type="common">Brown dog tick</name>
    <name type="synonym">Ixodes sanguineus</name>
    <dbReference type="NCBI Taxonomy" id="34632"/>
    <lineage>
        <taxon>Eukaryota</taxon>
        <taxon>Metazoa</taxon>
        <taxon>Ecdysozoa</taxon>
        <taxon>Arthropoda</taxon>
        <taxon>Chelicerata</taxon>
        <taxon>Arachnida</taxon>
        <taxon>Acari</taxon>
        <taxon>Parasitiformes</taxon>
        <taxon>Ixodida</taxon>
        <taxon>Ixodoidea</taxon>
        <taxon>Ixodidae</taxon>
        <taxon>Rhipicephalinae</taxon>
        <taxon>Rhipicephalus</taxon>
        <taxon>Rhipicephalus</taxon>
    </lineage>
</organism>
<protein>
    <recommendedName>
        <fullName evidence="1">Mutator-like transposase domain-containing protein</fullName>
    </recommendedName>
</protein>